<sequence length="310" mass="36232">MNGIEVLSRFGFHTDEEPVSIYPFSPVYRVARKSEDLIIKKTQGPIERAQRLMRYTSNLKENGINVVTPVQLNKENPQTMGDDTYVVYPFIKGTVYTGEANEIYLAGKLLGKIHSLSPKENVYQLEEYDVYDFSLDEVVESMKNIGKNAADNNFYIERMQLKQKLIHIISQQKDLKESGLPNVMTPHDYKANNLIYMPEPYLVDPDNALWIPRIFDLALALLLFHNELDEAPDTIFTPKQWQTFLSGYKEFVELTEIEHAYWKKAIEHIFLDEVMWLMDEYEEDWAKPAQRELFHSLIGLLLDTSYYRLD</sequence>
<dbReference type="InterPro" id="IPR002575">
    <property type="entry name" value="Aminoglycoside_PTrfase"/>
</dbReference>
<comment type="caution">
    <text evidence="2">The sequence shown here is derived from an EMBL/GenBank/DDBJ whole genome shotgun (WGS) entry which is preliminary data.</text>
</comment>
<reference evidence="2 3" key="1">
    <citation type="journal article" date="2024" name="Int. J. Syst. Evol. Microbiol.">
        <title>Virgibacillus tibetensis sp. nov., isolated from salt lake on the Tibetan Plateau of China.</title>
        <authorList>
            <person name="Phurbu D."/>
            <person name="Liu Z.-X."/>
            <person name="Wang R."/>
            <person name="Zheng Y.-Y."/>
            <person name="Liu H.-C."/>
            <person name="Zhou Y.-G."/>
            <person name="Yu Y.-J."/>
            <person name="Li A.-H."/>
        </authorList>
    </citation>
    <scope>NUCLEOTIDE SEQUENCE [LARGE SCALE GENOMIC DNA]</scope>
    <source>
        <strain evidence="2 3">C22-A2</strain>
    </source>
</reference>
<organism evidence="2 3">
    <name type="scientific">Virgibacillus tibetensis</name>
    <dbReference type="NCBI Taxonomy" id="3042313"/>
    <lineage>
        <taxon>Bacteria</taxon>
        <taxon>Bacillati</taxon>
        <taxon>Bacillota</taxon>
        <taxon>Bacilli</taxon>
        <taxon>Bacillales</taxon>
        <taxon>Bacillaceae</taxon>
        <taxon>Virgibacillus</taxon>
    </lineage>
</organism>
<accession>A0ABU6KKS4</accession>
<keyword evidence="3" id="KW-1185">Reference proteome</keyword>
<name>A0ABU6KKS4_9BACI</name>
<dbReference type="SUPFAM" id="SSF56112">
    <property type="entry name" value="Protein kinase-like (PK-like)"/>
    <property type="match status" value="1"/>
</dbReference>
<dbReference type="InterPro" id="IPR011009">
    <property type="entry name" value="Kinase-like_dom_sf"/>
</dbReference>
<protein>
    <submittedName>
        <fullName evidence="2">Phosphotransferase</fullName>
    </submittedName>
</protein>
<dbReference type="EMBL" id="JARZFX010000018">
    <property type="protein sequence ID" value="MEC5425716.1"/>
    <property type="molecule type" value="Genomic_DNA"/>
</dbReference>
<feature type="domain" description="Aminoglycoside phosphotransferase" evidence="1">
    <location>
        <begin position="27"/>
        <end position="233"/>
    </location>
</feature>
<evidence type="ECO:0000259" key="1">
    <source>
        <dbReference type="Pfam" id="PF01636"/>
    </source>
</evidence>
<dbReference type="Gene3D" id="3.90.1200.10">
    <property type="match status" value="1"/>
</dbReference>
<evidence type="ECO:0000313" key="2">
    <source>
        <dbReference type="EMBL" id="MEC5425716.1"/>
    </source>
</evidence>
<dbReference type="Pfam" id="PF01636">
    <property type="entry name" value="APH"/>
    <property type="match status" value="1"/>
</dbReference>
<dbReference type="Proteomes" id="UP001335737">
    <property type="component" value="Unassembled WGS sequence"/>
</dbReference>
<dbReference type="RefSeq" id="WP_327609250.1">
    <property type="nucleotide sequence ID" value="NZ_JARZFX010000018.1"/>
</dbReference>
<gene>
    <name evidence="2" type="ORF">QGM71_19795</name>
</gene>
<proteinExistence type="predicted"/>
<evidence type="ECO:0000313" key="3">
    <source>
        <dbReference type="Proteomes" id="UP001335737"/>
    </source>
</evidence>